<organism evidence="2 3">
    <name type="scientific">Ruminococcus callidus ATCC 27760</name>
    <dbReference type="NCBI Taxonomy" id="411473"/>
    <lineage>
        <taxon>Bacteria</taxon>
        <taxon>Bacillati</taxon>
        <taxon>Bacillota</taxon>
        <taxon>Clostridia</taxon>
        <taxon>Eubacteriales</taxon>
        <taxon>Oscillospiraceae</taxon>
        <taxon>Ruminococcus</taxon>
    </lineage>
</organism>
<protein>
    <submittedName>
        <fullName evidence="2">Uncharacterized protein</fullName>
    </submittedName>
</protein>
<dbReference type="STRING" id="411473.RUMCAL_02402"/>
<proteinExistence type="predicted"/>
<dbReference type="HOGENOM" id="CLU_3172819_0_0_9"/>
<sequence>MESETKGKDFSRIPPPPAAVPLPFQGRQNSRCRKGSLEKAPVGRALC</sequence>
<evidence type="ECO:0000256" key="1">
    <source>
        <dbReference type="SAM" id="MobiDB-lite"/>
    </source>
</evidence>
<keyword evidence="3" id="KW-1185">Reference proteome</keyword>
<feature type="region of interest" description="Disordered" evidence="1">
    <location>
        <begin position="1"/>
        <end position="47"/>
    </location>
</feature>
<evidence type="ECO:0000313" key="3">
    <source>
        <dbReference type="Proteomes" id="UP000016662"/>
    </source>
</evidence>
<dbReference type="Proteomes" id="UP000016662">
    <property type="component" value="Unassembled WGS sequence"/>
</dbReference>
<feature type="compositionally biased region" description="Basic and acidic residues" evidence="1">
    <location>
        <begin position="1"/>
        <end position="11"/>
    </location>
</feature>
<name>U2LZI8_9FIRM</name>
<comment type="caution">
    <text evidence="2">The sequence shown here is derived from an EMBL/GenBank/DDBJ whole genome shotgun (WGS) entry which is preliminary data.</text>
</comment>
<reference evidence="2 3" key="1">
    <citation type="submission" date="2013-07" db="EMBL/GenBank/DDBJ databases">
        <authorList>
            <person name="Weinstock G."/>
            <person name="Sodergren E."/>
            <person name="Wylie T."/>
            <person name="Fulton L."/>
            <person name="Fulton R."/>
            <person name="Fronick C."/>
            <person name="O'Laughlin M."/>
            <person name="Godfrey J."/>
            <person name="Miner T."/>
            <person name="Herter B."/>
            <person name="Appelbaum E."/>
            <person name="Cordes M."/>
            <person name="Lek S."/>
            <person name="Wollam A."/>
            <person name="Pepin K.H."/>
            <person name="Palsikar V.B."/>
            <person name="Mitreva M."/>
            <person name="Wilson R.K."/>
        </authorList>
    </citation>
    <scope>NUCLEOTIDE SEQUENCE [LARGE SCALE GENOMIC DNA]</scope>
    <source>
        <strain evidence="2 3">ATCC 27760</strain>
    </source>
</reference>
<gene>
    <name evidence="2" type="ORF">RUMCAL_02402</name>
</gene>
<accession>U2LZI8</accession>
<dbReference type="EMBL" id="AWVF01000293">
    <property type="protein sequence ID" value="ERJ92498.1"/>
    <property type="molecule type" value="Genomic_DNA"/>
</dbReference>
<dbReference type="AlphaFoldDB" id="U2LZI8"/>
<evidence type="ECO:0000313" key="2">
    <source>
        <dbReference type="EMBL" id="ERJ92498.1"/>
    </source>
</evidence>